<dbReference type="GO" id="GO:0016787">
    <property type="term" value="F:hydrolase activity"/>
    <property type="evidence" value="ECO:0007669"/>
    <property type="project" value="UniProtKB-UniRule"/>
</dbReference>
<reference evidence="6 7" key="1">
    <citation type="submission" date="2016-10" db="EMBL/GenBank/DDBJ databases">
        <authorList>
            <person name="de Groot N.N."/>
        </authorList>
    </citation>
    <scope>NUCLEOTIDE SEQUENCE [LARGE SCALE GENOMIC DNA]</scope>
    <source>
        <strain evidence="6 7">DSM 7343</strain>
    </source>
</reference>
<dbReference type="InterPro" id="IPR029052">
    <property type="entry name" value="Metallo-depent_PP-like"/>
</dbReference>
<sequence>MKIGVLSDTHLHSLDAGSKLASKLLNGPFTDVDVILHAGDCVFTDLENCFYPIPWYGVRGNMDVGQATLPVSRVLDLGGKKIGMIHGWGSGCDIETHVLDYFADCHLDVLIFGHSHRPVCRQLNNMLLLNPGSPTDRRSAPYHTVALLNIESDAVTAEIIRIDNRVTSKHYEKG</sequence>
<dbReference type="AlphaFoldDB" id="A0A1H4BET3"/>
<dbReference type="EMBL" id="FNQN01000006">
    <property type="protein sequence ID" value="SEA46683.1"/>
    <property type="molecule type" value="Genomic_DNA"/>
</dbReference>
<dbReference type="Proteomes" id="UP000199409">
    <property type="component" value="Unassembled WGS sequence"/>
</dbReference>
<dbReference type="InterPro" id="IPR000979">
    <property type="entry name" value="Phosphodiesterase_MJ0936/Vps29"/>
</dbReference>
<feature type="domain" description="Calcineurin-like phosphoesterase" evidence="5">
    <location>
        <begin position="1"/>
        <end position="152"/>
    </location>
</feature>
<evidence type="ECO:0000259" key="5">
    <source>
        <dbReference type="Pfam" id="PF12850"/>
    </source>
</evidence>
<dbReference type="EC" id="3.1.4.-" evidence="4"/>
<dbReference type="OrthoDB" id="9785951at2"/>
<protein>
    <recommendedName>
        <fullName evidence="4">Phosphoesterase</fullName>
        <ecNumber evidence="4">3.1.4.-</ecNumber>
    </recommendedName>
</protein>
<comment type="similarity">
    <text evidence="1 4">Belongs to the metallophosphoesterase superfamily. YfcE family.</text>
</comment>
<keyword evidence="3" id="KW-0378">Hydrolase</keyword>
<dbReference type="Pfam" id="PF12850">
    <property type="entry name" value="Metallophos_2"/>
    <property type="match status" value="1"/>
</dbReference>
<comment type="cofactor">
    <cofactor evidence="4">
        <name>a divalent metal cation</name>
        <dbReference type="ChEBI" id="CHEBI:60240"/>
    </cofactor>
</comment>
<keyword evidence="7" id="KW-1185">Reference proteome</keyword>
<evidence type="ECO:0000256" key="4">
    <source>
        <dbReference type="RuleBase" id="RU362039"/>
    </source>
</evidence>
<evidence type="ECO:0000313" key="7">
    <source>
        <dbReference type="Proteomes" id="UP000199409"/>
    </source>
</evidence>
<organism evidence="6 7">
    <name type="scientific">Desulfuromusa kysingii</name>
    <dbReference type="NCBI Taxonomy" id="37625"/>
    <lineage>
        <taxon>Bacteria</taxon>
        <taxon>Pseudomonadati</taxon>
        <taxon>Thermodesulfobacteriota</taxon>
        <taxon>Desulfuromonadia</taxon>
        <taxon>Desulfuromonadales</taxon>
        <taxon>Geopsychrobacteraceae</taxon>
        <taxon>Desulfuromusa</taxon>
    </lineage>
</organism>
<dbReference type="InterPro" id="IPR024654">
    <property type="entry name" value="Calcineurin-like_PHP_lpxH"/>
</dbReference>
<evidence type="ECO:0000313" key="6">
    <source>
        <dbReference type="EMBL" id="SEA46683.1"/>
    </source>
</evidence>
<dbReference type="NCBIfam" id="TIGR00040">
    <property type="entry name" value="yfcE"/>
    <property type="match status" value="1"/>
</dbReference>
<accession>A0A1H4BET3</accession>
<name>A0A1H4BET3_9BACT</name>
<dbReference type="SUPFAM" id="SSF56300">
    <property type="entry name" value="Metallo-dependent phosphatases"/>
    <property type="match status" value="1"/>
</dbReference>
<dbReference type="GO" id="GO:0046872">
    <property type="term" value="F:metal ion binding"/>
    <property type="evidence" value="ECO:0007669"/>
    <property type="project" value="UniProtKB-KW"/>
</dbReference>
<keyword evidence="2 4" id="KW-0479">Metal-binding</keyword>
<dbReference type="RefSeq" id="WP_092348114.1">
    <property type="nucleotide sequence ID" value="NZ_FNQN01000006.1"/>
</dbReference>
<evidence type="ECO:0000256" key="2">
    <source>
        <dbReference type="ARBA" id="ARBA00022723"/>
    </source>
</evidence>
<proteinExistence type="inferred from homology"/>
<gene>
    <name evidence="6" type="ORF">SAMN05660420_02173</name>
</gene>
<dbReference type="PROSITE" id="PS01269">
    <property type="entry name" value="UPF0025"/>
    <property type="match status" value="1"/>
</dbReference>
<evidence type="ECO:0000256" key="1">
    <source>
        <dbReference type="ARBA" id="ARBA00008950"/>
    </source>
</evidence>
<dbReference type="PANTHER" id="PTHR11124">
    <property type="entry name" value="VACUOLAR SORTING PROTEIN VPS29"/>
    <property type="match status" value="1"/>
</dbReference>
<dbReference type="STRING" id="37625.SAMN05660420_02173"/>
<dbReference type="InterPro" id="IPR020935">
    <property type="entry name" value="PdiEstase_YfcE_CS"/>
</dbReference>
<dbReference type="Gene3D" id="3.60.21.10">
    <property type="match status" value="1"/>
</dbReference>
<evidence type="ECO:0000256" key="3">
    <source>
        <dbReference type="ARBA" id="ARBA00022801"/>
    </source>
</evidence>